<dbReference type="EMBL" id="OZ034813">
    <property type="protein sequence ID" value="CAL1356121.1"/>
    <property type="molecule type" value="Genomic_DNA"/>
</dbReference>
<organism evidence="1 2">
    <name type="scientific">Linum trigynum</name>
    <dbReference type="NCBI Taxonomy" id="586398"/>
    <lineage>
        <taxon>Eukaryota</taxon>
        <taxon>Viridiplantae</taxon>
        <taxon>Streptophyta</taxon>
        <taxon>Embryophyta</taxon>
        <taxon>Tracheophyta</taxon>
        <taxon>Spermatophyta</taxon>
        <taxon>Magnoliopsida</taxon>
        <taxon>eudicotyledons</taxon>
        <taxon>Gunneridae</taxon>
        <taxon>Pentapetalae</taxon>
        <taxon>rosids</taxon>
        <taxon>fabids</taxon>
        <taxon>Malpighiales</taxon>
        <taxon>Linaceae</taxon>
        <taxon>Linum</taxon>
    </lineage>
</organism>
<sequence>MNGGEFADQIPKLLRLFIHHIRFAVPEVPLPDDHPKHGVEGEPSEFRAQIHPSFEPGSASMESSVNINIESTISQKICPHTLYLSSISSRKAEQNSTAHSFRRLKLIMRAFMADRVSSLLRLNFLDAAAANLSADGVDTNWVSLNSRVG</sequence>
<name>A0AAV2CJI5_9ROSI</name>
<gene>
    <name evidence="1" type="ORF">LTRI10_LOCUS3840</name>
</gene>
<evidence type="ECO:0000313" key="2">
    <source>
        <dbReference type="Proteomes" id="UP001497516"/>
    </source>
</evidence>
<dbReference type="AlphaFoldDB" id="A0AAV2CJI5"/>
<reference evidence="1 2" key="1">
    <citation type="submission" date="2024-04" db="EMBL/GenBank/DDBJ databases">
        <authorList>
            <person name="Fracassetti M."/>
        </authorList>
    </citation>
    <scope>NUCLEOTIDE SEQUENCE [LARGE SCALE GENOMIC DNA]</scope>
</reference>
<accession>A0AAV2CJI5</accession>
<protein>
    <submittedName>
        <fullName evidence="1">Uncharacterized protein</fullName>
    </submittedName>
</protein>
<keyword evidence="2" id="KW-1185">Reference proteome</keyword>
<dbReference type="Proteomes" id="UP001497516">
    <property type="component" value="Chromosome 1"/>
</dbReference>
<evidence type="ECO:0000313" key="1">
    <source>
        <dbReference type="EMBL" id="CAL1356121.1"/>
    </source>
</evidence>
<proteinExistence type="predicted"/>